<feature type="region of interest" description="Disordered" evidence="1">
    <location>
        <begin position="567"/>
        <end position="589"/>
    </location>
</feature>
<feature type="transmembrane region" description="Helical" evidence="2">
    <location>
        <begin position="1023"/>
        <end position="1045"/>
    </location>
</feature>
<feature type="transmembrane region" description="Helical" evidence="2">
    <location>
        <begin position="464"/>
        <end position="497"/>
    </location>
</feature>
<gene>
    <name evidence="3" type="ORF">Cvel_13727</name>
</gene>
<keyword evidence="2" id="KW-0812">Transmembrane</keyword>
<evidence type="ECO:0000256" key="2">
    <source>
        <dbReference type="SAM" id="Phobius"/>
    </source>
</evidence>
<evidence type="ECO:0000313" key="3">
    <source>
        <dbReference type="EMBL" id="CEM55650.1"/>
    </source>
</evidence>
<feature type="region of interest" description="Disordered" evidence="1">
    <location>
        <begin position="518"/>
        <end position="551"/>
    </location>
</feature>
<sequence length="1151" mass="125133">MEPDDFSNVLSGNEGAEPQGESQGMKEKAAVWLPTSLGDHEGLENRFERKNSIRISVDMTAEANPMDANPERTKLPDISHPCLAPEIFEQPGLSLLLDDDGSFTVQKIRFAPPPAHTGGRRRGGCLDVSAGCCKRMSITSKFLCTILACQAVVLGLATIGQITVLDGATENNIYEAKRSLHLLEDAYDARAEQLQASLEVLSEEYSISECLARGSSSSACTTAAALLAGASAAREAEFFTLVDLNRNIFANANGGNVGMNFDPDGLVSLGILKAEVGPVRATSVLLYGDYQKENPSVFLTRVSADIPLSELHPIETNDAALIQWVVVPVRGAAVASDGSRELAGMLVGGDIVDGKGHAVGPVAGLLGEGLARVQLYVRNKVKTAMSLVLEESATDAAANVRPSSDFTKAFGTFGNEKASWVYVAKRPSPVMVAGVPFENDGSFQGELTAPAILTYGMPLRDEKVLLILAIFAVLWWSAIGLNLIVTLALALAILLPLCRISRAFKKVLKIPQGSSVRSLDRRSSCQGSPEHGRSPDPQRRTLPPGQGRSLRDFLNFSRSKDRGVGVRTKEDLRVASRQTDRSDGDWTLASDANESNAEIETNSRKQILQTVLSWKPISQTRIILVAISTLIFACLAFVADFNFSNSLGADLMSFSARAGSQAALLPLERANRATGLHLREAGRNADFRAVPALSSSARWTDASYLRVVKWLGRVMEVDKLELLAFVDSTTYEIIAVPDAIGGIYASTWSLGTVVDAVRLSRRQVERVEALAMGDFLALTPVYNDDTSELAILRKWGSREGLRPLNPVVECLRDPLVYARIVGVPVFDTGDAWTDDPSAVLIAVGLINGKQGLADTTLKALGGGYSGGVGLNGMSAVPLFSVSMSRTAGYPEKTFPNFQSFRTDFWSSPAVFPFPNVTKQVEDGWWSISVDGFPKPPRSFETVLQHARYHPEGRHEGEMRIGTETVRVGAAMAVGTTIVAMDSLTAMKSMGNWNPGDDTIGNESPVFFIRATPVSWNETLEASLWFFMVVLALVMILERVTCYILYRRLILSRLPPAKEAVGAILRHLLIVKDTLEGMRAEEWRALRRWAKAHKELKLLLSEQVVQKRTWIQHLFGWEEPDDEGDDFDMSGTKSFNPHTIAVIQARKGVVAP</sequence>
<feature type="compositionally biased region" description="Basic and acidic residues" evidence="1">
    <location>
        <begin position="567"/>
        <end position="584"/>
    </location>
</feature>
<accession>A0A0G4IEK7</accession>
<feature type="compositionally biased region" description="Basic and acidic residues" evidence="1">
    <location>
        <begin position="530"/>
        <end position="539"/>
    </location>
</feature>
<proteinExistence type="predicted"/>
<dbReference type="PhylomeDB" id="A0A0G4IEK7"/>
<protein>
    <submittedName>
        <fullName evidence="3">Uncharacterized protein</fullName>
    </submittedName>
</protein>
<evidence type="ECO:0000256" key="1">
    <source>
        <dbReference type="SAM" id="MobiDB-lite"/>
    </source>
</evidence>
<dbReference type="AlphaFoldDB" id="A0A0G4IEK7"/>
<dbReference type="VEuPathDB" id="CryptoDB:Cvel_13727"/>
<keyword evidence="2" id="KW-1133">Transmembrane helix</keyword>
<dbReference type="EMBL" id="CDMZ01005897">
    <property type="protein sequence ID" value="CEM55650.1"/>
    <property type="molecule type" value="Genomic_DNA"/>
</dbReference>
<name>A0A0G4IEK7_9ALVE</name>
<organism evidence="3">
    <name type="scientific">Chromera velia CCMP2878</name>
    <dbReference type="NCBI Taxonomy" id="1169474"/>
    <lineage>
        <taxon>Eukaryota</taxon>
        <taxon>Sar</taxon>
        <taxon>Alveolata</taxon>
        <taxon>Colpodellida</taxon>
        <taxon>Chromeraceae</taxon>
        <taxon>Chromera</taxon>
    </lineage>
</organism>
<keyword evidence="2" id="KW-0472">Membrane</keyword>
<reference evidence="3" key="1">
    <citation type="submission" date="2014-11" db="EMBL/GenBank/DDBJ databases">
        <authorList>
            <person name="Otto D Thomas"/>
            <person name="Naeem Raeece"/>
        </authorList>
    </citation>
    <scope>NUCLEOTIDE SEQUENCE</scope>
</reference>
<feature type="transmembrane region" description="Helical" evidence="2">
    <location>
        <begin position="622"/>
        <end position="643"/>
    </location>
</feature>
<feature type="region of interest" description="Disordered" evidence="1">
    <location>
        <begin position="1"/>
        <end position="27"/>
    </location>
</feature>